<keyword evidence="2" id="KW-1133">Transmembrane helix</keyword>
<name>V6DIS2_9BACT</name>
<protein>
    <submittedName>
        <fullName evidence="3">Uncharacterized protein</fullName>
    </submittedName>
</protein>
<dbReference type="RefSeq" id="WP_023792585.1">
    <property type="nucleotide sequence ID" value="NC_023003.1"/>
</dbReference>
<reference evidence="3 4" key="1">
    <citation type="journal article" date="2015" name="Biol. Direct">
        <title>Babela massiliensis, a representative of a widespread bacterial phylum with unusual adaptations to parasitism in amoebae.</title>
        <authorList>
            <person name="Pagnier I."/>
            <person name="Yutin N."/>
            <person name="Croce O."/>
            <person name="Makarova K.S."/>
            <person name="Wolf Y.I."/>
            <person name="Benamar S."/>
            <person name="Raoult D."/>
            <person name="Koonin E.V."/>
            <person name="La Scola B."/>
        </authorList>
    </citation>
    <scope>NUCLEOTIDE SEQUENCE [LARGE SCALE GENOMIC DNA]</scope>
    <source>
        <strain evidence="4">BABL1</strain>
    </source>
</reference>
<gene>
    <name evidence="3" type="ORF">BABL1_gene_181</name>
</gene>
<organism evidence="3 4">
    <name type="scientific">Candidatus Babela massiliensis</name>
    <dbReference type="NCBI Taxonomy" id="673862"/>
    <lineage>
        <taxon>Bacteria</taxon>
        <taxon>Candidatus Babelota</taxon>
        <taxon>Candidatus Babeliae</taxon>
        <taxon>Candidatus Babeliales</taxon>
        <taxon>Candidatus Babeliaceae</taxon>
        <taxon>Candidatus Babela</taxon>
    </lineage>
</organism>
<keyword evidence="2" id="KW-0472">Membrane</keyword>
<keyword evidence="4" id="KW-1185">Reference proteome</keyword>
<accession>V6DIS2</accession>
<keyword evidence="1" id="KW-0175">Coiled coil</keyword>
<dbReference type="HOGENOM" id="CLU_2367581_0_0_7"/>
<evidence type="ECO:0000313" key="3">
    <source>
        <dbReference type="EMBL" id="CDK30833.1"/>
    </source>
</evidence>
<keyword evidence="2" id="KW-0812">Transmembrane</keyword>
<feature type="coiled-coil region" evidence="1">
    <location>
        <begin position="61"/>
        <end position="95"/>
    </location>
</feature>
<dbReference type="Proteomes" id="UP000018769">
    <property type="component" value="Chromosome I"/>
</dbReference>
<evidence type="ECO:0000256" key="1">
    <source>
        <dbReference type="SAM" id="Coils"/>
    </source>
</evidence>
<proteinExistence type="predicted"/>
<dbReference type="AlphaFoldDB" id="V6DIS2"/>
<sequence>MEKKYHIWVKYSVIAILILIFLYNYDSNTINKICNHIARHWFYLLSLWSINVTIKDLDDKQEKLISDKDDLEYAIEELENRIIVLESKLNNKQRD</sequence>
<dbReference type="KEGG" id="dpb:BABL1_gene_181"/>
<evidence type="ECO:0000256" key="2">
    <source>
        <dbReference type="SAM" id="Phobius"/>
    </source>
</evidence>
<feature type="transmembrane region" description="Helical" evidence="2">
    <location>
        <begin position="7"/>
        <end position="25"/>
    </location>
</feature>
<evidence type="ECO:0000313" key="4">
    <source>
        <dbReference type="Proteomes" id="UP000018769"/>
    </source>
</evidence>
<dbReference type="EMBL" id="HG793133">
    <property type="protein sequence ID" value="CDK30833.1"/>
    <property type="molecule type" value="Genomic_DNA"/>
</dbReference>